<dbReference type="RefSeq" id="WP_104849158.1">
    <property type="nucleotide sequence ID" value="NZ_PKOZ01000004.1"/>
</dbReference>
<dbReference type="EMBL" id="PKOZ01000004">
    <property type="protein sequence ID" value="PQD95403.1"/>
    <property type="molecule type" value="Genomic_DNA"/>
</dbReference>
<dbReference type="AlphaFoldDB" id="A0A2S7N062"/>
<proteinExistence type="inferred from homology"/>
<dbReference type="PANTHER" id="PTHR37423">
    <property type="entry name" value="SOLUBLE LYTIC MUREIN TRANSGLYCOSYLASE-RELATED"/>
    <property type="match status" value="1"/>
</dbReference>
<name>A0A2S7N062_9BACI</name>
<dbReference type="SUPFAM" id="SSF53955">
    <property type="entry name" value="Lysozyme-like"/>
    <property type="match status" value="1"/>
</dbReference>
<dbReference type="GO" id="GO:0000270">
    <property type="term" value="P:peptidoglycan metabolic process"/>
    <property type="evidence" value="ECO:0007669"/>
    <property type="project" value="InterPro"/>
</dbReference>
<reference evidence="3 4" key="1">
    <citation type="submission" date="2017-12" db="EMBL/GenBank/DDBJ databases">
        <title>Taxonomic description and draft genome of Pradoshia cofamensis Gen. nov., sp. nov., a thermotolerant bacillale isolated from anterior gut of earthworm Eisenia fetida.</title>
        <authorList>
            <person name="Saha T."/>
            <person name="Chakraborty R."/>
        </authorList>
    </citation>
    <scope>NUCLEOTIDE SEQUENCE [LARGE SCALE GENOMIC DNA]</scope>
    <source>
        <strain evidence="3 4">EAG3</strain>
    </source>
</reference>
<gene>
    <name evidence="3" type="ORF">CYL18_08945</name>
</gene>
<dbReference type="CDD" id="cd00254">
    <property type="entry name" value="LT-like"/>
    <property type="match status" value="1"/>
</dbReference>
<keyword evidence="4" id="KW-1185">Reference proteome</keyword>
<evidence type="ECO:0000313" key="4">
    <source>
        <dbReference type="Proteomes" id="UP000239663"/>
    </source>
</evidence>
<comment type="caution">
    <text evidence="3">The sequence shown here is derived from an EMBL/GenBank/DDBJ whole genome shotgun (WGS) entry which is preliminary data.</text>
</comment>
<comment type="similarity">
    <text evidence="1">Belongs to the transglycosylase Slt family.</text>
</comment>
<dbReference type="GO" id="GO:0016020">
    <property type="term" value="C:membrane"/>
    <property type="evidence" value="ECO:0007669"/>
    <property type="project" value="InterPro"/>
</dbReference>
<evidence type="ECO:0000259" key="2">
    <source>
        <dbReference type="Pfam" id="PF01464"/>
    </source>
</evidence>
<dbReference type="Pfam" id="PF01464">
    <property type="entry name" value="SLT"/>
    <property type="match status" value="1"/>
</dbReference>
<evidence type="ECO:0000256" key="1">
    <source>
        <dbReference type="ARBA" id="ARBA00007734"/>
    </source>
</evidence>
<dbReference type="Proteomes" id="UP000239663">
    <property type="component" value="Unassembled WGS sequence"/>
</dbReference>
<dbReference type="Gene3D" id="1.10.530.10">
    <property type="match status" value="1"/>
</dbReference>
<protein>
    <submittedName>
        <fullName evidence="3">Lytic transglycosylase</fullName>
    </submittedName>
</protein>
<dbReference type="InterPro" id="IPR000189">
    <property type="entry name" value="Transglyc_AS"/>
</dbReference>
<dbReference type="InterPro" id="IPR023346">
    <property type="entry name" value="Lysozyme-like_dom_sf"/>
</dbReference>
<dbReference type="InterPro" id="IPR008258">
    <property type="entry name" value="Transglycosylase_SLT_dom_1"/>
</dbReference>
<dbReference type="PROSITE" id="PS00922">
    <property type="entry name" value="TRANSGLYCOSYLASE"/>
    <property type="match status" value="1"/>
</dbReference>
<evidence type="ECO:0000313" key="3">
    <source>
        <dbReference type="EMBL" id="PQD95403.1"/>
    </source>
</evidence>
<sequence>MKVSHLPIALQIQTLQSLSTLGDQAGNTQTDSTSLFQAMLGDALSASALRTSGIGTPALGLGTMASLFSSGIQMGESTGELPFNIPNEPPKGTKFDNSIREAAAAYDVPEKLIRAVIKQESGFDPNAVSMAGASGLMQLMPATASWLGVDDVFDPHENIMGGTKYLRNMLTKYDGDVTLALAAYNAGPGNVDKYGGIPPFEETNNYVSKVLDQYYA</sequence>
<dbReference type="OrthoDB" id="9815002at2"/>
<organism evidence="3 4">
    <name type="scientific">Pradoshia eiseniae</name>
    <dbReference type="NCBI Taxonomy" id="2064768"/>
    <lineage>
        <taxon>Bacteria</taxon>
        <taxon>Bacillati</taxon>
        <taxon>Bacillota</taxon>
        <taxon>Bacilli</taxon>
        <taxon>Bacillales</taxon>
        <taxon>Bacillaceae</taxon>
        <taxon>Pradoshia</taxon>
    </lineage>
</organism>
<dbReference type="GO" id="GO:0008933">
    <property type="term" value="F:peptidoglycan lytic transglycosylase activity"/>
    <property type="evidence" value="ECO:0007669"/>
    <property type="project" value="InterPro"/>
</dbReference>
<accession>A0A2S7N062</accession>
<feature type="domain" description="Transglycosylase SLT" evidence="2">
    <location>
        <begin position="98"/>
        <end position="205"/>
    </location>
</feature>
<dbReference type="PANTHER" id="PTHR37423:SF2">
    <property type="entry name" value="MEMBRANE-BOUND LYTIC MUREIN TRANSGLYCOSYLASE C"/>
    <property type="match status" value="1"/>
</dbReference>